<feature type="compositionally biased region" description="Basic and acidic residues" evidence="2">
    <location>
        <begin position="834"/>
        <end position="844"/>
    </location>
</feature>
<accession>A0A9W8XQT3</accession>
<feature type="compositionally biased region" description="Polar residues" evidence="2">
    <location>
        <begin position="401"/>
        <end position="424"/>
    </location>
</feature>
<feature type="region of interest" description="Disordered" evidence="2">
    <location>
        <begin position="693"/>
        <end position="998"/>
    </location>
</feature>
<proteinExistence type="predicted"/>
<dbReference type="GeneID" id="80905490"/>
<feature type="region of interest" description="Disordered" evidence="2">
    <location>
        <begin position="577"/>
        <end position="600"/>
    </location>
</feature>
<keyword evidence="1" id="KW-0175">Coiled coil</keyword>
<dbReference type="EMBL" id="JAPEUX010000002">
    <property type="protein sequence ID" value="KAJ4357385.1"/>
    <property type="molecule type" value="Genomic_DNA"/>
</dbReference>
<feature type="region of interest" description="Disordered" evidence="2">
    <location>
        <begin position="97"/>
        <end position="124"/>
    </location>
</feature>
<feature type="compositionally biased region" description="Polar residues" evidence="2">
    <location>
        <begin position="248"/>
        <end position="259"/>
    </location>
</feature>
<protein>
    <submittedName>
        <fullName evidence="3">Uncharacterized protein</fullName>
    </submittedName>
</protein>
<feature type="compositionally biased region" description="Polar residues" evidence="2">
    <location>
        <begin position="855"/>
        <end position="866"/>
    </location>
</feature>
<reference evidence="3" key="1">
    <citation type="submission" date="2022-10" db="EMBL/GenBank/DDBJ databases">
        <title>Tapping the CABI collections for fungal endophytes: first genome assemblies for Collariella, Neodidymelliopsis, Ascochyta clinopodiicola, Didymella pomorum, Didymosphaeria variabile, Neocosmospora piperis and Neocucurbitaria cava.</title>
        <authorList>
            <person name="Hill R."/>
        </authorList>
    </citation>
    <scope>NUCLEOTIDE SEQUENCE</scope>
    <source>
        <strain evidence="3">IMI 356815</strain>
    </source>
</reference>
<feature type="compositionally biased region" description="Polar residues" evidence="2">
    <location>
        <begin position="221"/>
        <end position="233"/>
    </location>
</feature>
<gene>
    <name evidence="3" type="ORF">N0V89_001960</name>
</gene>
<feature type="compositionally biased region" description="Polar residues" evidence="2">
    <location>
        <begin position="819"/>
        <end position="832"/>
    </location>
</feature>
<feature type="compositionally biased region" description="Basic and acidic residues" evidence="2">
    <location>
        <begin position="696"/>
        <end position="756"/>
    </location>
</feature>
<feature type="compositionally biased region" description="Polar residues" evidence="2">
    <location>
        <begin position="35"/>
        <end position="46"/>
    </location>
</feature>
<feature type="compositionally biased region" description="Acidic residues" evidence="2">
    <location>
        <begin position="882"/>
        <end position="891"/>
    </location>
</feature>
<evidence type="ECO:0000313" key="3">
    <source>
        <dbReference type="EMBL" id="KAJ4357385.1"/>
    </source>
</evidence>
<feature type="compositionally biased region" description="Basic and acidic residues" evidence="2">
    <location>
        <begin position="763"/>
        <end position="786"/>
    </location>
</feature>
<comment type="caution">
    <text evidence="3">The sequence shown here is derived from an EMBL/GenBank/DDBJ whole genome shotgun (WGS) entry which is preliminary data.</text>
</comment>
<dbReference type="AlphaFoldDB" id="A0A9W8XQT3"/>
<evidence type="ECO:0000256" key="2">
    <source>
        <dbReference type="SAM" id="MobiDB-lite"/>
    </source>
</evidence>
<feature type="region of interest" description="Disordered" evidence="2">
    <location>
        <begin position="398"/>
        <end position="472"/>
    </location>
</feature>
<feature type="coiled-coil region" evidence="1">
    <location>
        <begin position="999"/>
        <end position="1049"/>
    </location>
</feature>
<sequence length="1054" mass="114525">MSSAQFPNIPSARPQKRAREVADEGVDEGVHQRIRTSPTNGYTTATTYRPGGVGIGRNSVAAHNLWTKTNSGIEPSLALASSAVAMPQPYPTMTVPPVRPETYNTSSSAPGATSAQQPPPGITTAFAQQNHGKRPTLGMSNCPSAVSYLSSGVVAPMSLDRRAAHQPPTNTPPVSRGVYCPGSSGASMLSSPGARPDVDQQPARNGALPVPAVNPDLWPSLHQQQPSAGSSGTAHPGLHPRPHHIPTAAQSPRYQPNSMQKQWFDATTYQLQNPYLFVPGISPISPTPSHGALLHPYQVLSLRFLPPKERYKKYVEYHGLLTSIYGPSIDKTPQAINFLRTRLSQLSAWLIHTEQLQERDWQRQGVLQKAKEDRRRNYALAELGLGITDLPVSIGDLASRGAQSPNSPRVSHTPANPKQQNTHGSAPRLYMPNLNKVPSQVTAGRHNGYSSGTLPRGYTGEAPAASNPGLSPPATLPIGHVQGQAQGPAYEFQTPSTGHRASPAHFLLEGGAGLVKDLSVQNPQRASASYGCSSSAPIVIDDEDEPQQATVVQRSPGLNPAVKRGPAKEVIPPRKAPRIDSYTKPVDLTDDNGEKAAASPAMDTPLPVVQISHSPSQGPPTVTEVSPATQGSPPVRKTFEGSKDFEKYEAFQKEFEAKKQKVQNAMPGELTSSLATENNRGLYKHEKPWMAFNASRQREINEKEEAKRKAKEKEEKLKARREKDAATKKEKRKAEQAEKQRVAAQKARQEQRRIEKEETEAIEAAKRQKAEEEKAAKAKQQQEELKAATLQQQAQAHPDTDRAIDKDTFGDDDDDNDELQQVISGLLGQSPQPKELEEQAESLRDAYITTEKAIDNNSQEDAQSAPSIDITPEAVPEHDDLADLFEEEVEEASTTPDTTADDDDMSSLFEADDDDMRSLFGDDEVETDTPTTSPNDSLVLDQEENGKTSDTLTVAISAAAQSGEPGAAPQEQSRSDAPVNEYSEHQHADQSNVEDSPELAAKRLQIQALENDIAQKIAQASTTTNSLFKARLEQTIKKLDEERWLLEIEFAGGI</sequence>
<feature type="compositionally biased region" description="Polar residues" evidence="2">
    <location>
        <begin position="436"/>
        <end position="453"/>
    </location>
</feature>
<feature type="compositionally biased region" description="Polar residues" evidence="2">
    <location>
        <begin position="613"/>
        <end position="632"/>
    </location>
</feature>
<keyword evidence="4" id="KW-1185">Reference proteome</keyword>
<feature type="compositionally biased region" description="Polar residues" evidence="2">
    <location>
        <begin position="102"/>
        <end position="116"/>
    </location>
</feature>
<feature type="compositionally biased region" description="Low complexity" evidence="2">
    <location>
        <begin position="787"/>
        <end position="796"/>
    </location>
</feature>
<evidence type="ECO:0000256" key="1">
    <source>
        <dbReference type="SAM" id="Coils"/>
    </source>
</evidence>
<evidence type="ECO:0000313" key="4">
    <source>
        <dbReference type="Proteomes" id="UP001140513"/>
    </source>
</evidence>
<dbReference type="OrthoDB" id="3800299at2759"/>
<feature type="compositionally biased region" description="Basic and acidic residues" evidence="2">
    <location>
        <begin position="798"/>
        <end position="809"/>
    </location>
</feature>
<feature type="compositionally biased region" description="Acidic residues" evidence="2">
    <location>
        <begin position="899"/>
        <end position="927"/>
    </location>
</feature>
<feature type="region of interest" description="Disordered" evidence="2">
    <location>
        <begin position="613"/>
        <end position="639"/>
    </location>
</feature>
<feature type="region of interest" description="Disordered" evidence="2">
    <location>
        <begin position="1"/>
        <end position="46"/>
    </location>
</feature>
<name>A0A9W8XQT3_9PLEO</name>
<organism evidence="3 4">
    <name type="scientific">Didymosphaeria variabile</name>
    <dbReference type="NCBI Taxonomy" id="1932322"/>
    <lineage>
        <taxon>Eukaryota</taxon>
        <taxon>Fungi</taxon>
        <taxon>Dikarya</taxon>
        <taxon>Ascomycota</taxon>
        <taxon>Pezizomycotina</taxon>
        <taxon>Dothideomycetes</taxon>
        <taxon>Pleosporomycetidae</taxon>
        <taxon>Pleosporales</taxon>
        <taxon>Massarineae</taxon>
        <taxon>Didymosphaeriaceae</taxon>
        <taxon>Didymosphaeria</taxon>
    </lineage>
</organism>
<feature type="region of interest" description="Disordered" evidence="2">
    <location>
        <begin position="163"/>
        <end position="259"/>
    </location>
</feature>
<dbReference type="RefSeq" id="XP_056074244.1">
    <property type="nucleotide sequence ID" value="XM_056210771.1"/>
</dbReference>
<dbReference type="Proteomes" id="UP001140513">
    <property type="component" value="Unassembled WGS sequence"/>
</dbReference>